<comment type="caution">
    <text evidence="1">The sequence shown here is derived from an EMBL/GenBank/DDBJ whole genome shotgun (WGS) entry which is preliminary data.</text>
</comment>
<gene>
    <name evidence="1" type="ORF">EV182_003816</name>
</gene>
<reference evidence="1" key="1">
    <citation type="submission" date="2022-06" db="EMBL/GenBank/DDBJ databases">
        <title>Phylogenomic reconstructions and comparative analyses of Kickxellomycotina fungi.</title>
        <authorList>
            <person name="Reynolds N.K."/>
            <person name="Stajich J.E."/>
            <person name="Barry K."/>
            <person name="Grigoriev I.V."/>
            <person name="Crous P."/>
            <person name="Smith M.E."/>
        </authorList>
    </citation>
    <scope>NUCLEOTIDE SEQUENCE</scope>
    <source>
        <strain evidence="1">RSA 2271</strain>
    </source>
</reference>
<dbReference type="Proteomes" id="UP001145114">
    <property type="component" value="Unassembled WGS sequence"/>
</dbReference>
<feature type="non-terminal residue" evidence="1">
    <location>
        <position position="1"/>
    </location>
</feature>
<dbReference type="EMBL" id="JAMZIH010006199">
    <property type="protein sequence ID" value="KAJ1674170.1"/>
    <property type="molecule type" value="Genomic_DNA"/>
</dbReference>
<accession>A0ACC1HFM2</accession>
<protein>
    <submittedName>
        <fullName evidence="1">Uncharacterized protein</fullName>
    </submittedName>
</protein>
<keyword evidence="2" id="KW-1185">Reference proteome</keyword>
<evidence type="ECO:0000313" key="2">
    <source>
        <dbReference type="Proteomes" id="UP001145114"/>
    </source>
</evidence>
<name>A0ACC1HFM2_9FUNG</name>
<organism evidence="1 2">
    <name type="scientific">Spiromyces aspiralis</name>
    <dbReference type="NCBI Taxonomy" id="68401"/>
    <lineage>
        <taxon>Eukaryota</taxon>
        <taxon>Fungi</taxon>
        <taxon>Fungi incertae sedis</taxon>
        <taxon>Zoopagomycota</taxon>
        <taxon>Kickxellomycotina</taxon>
        <taxon>Kickxellomycetes</taxon>
        <taxon>Kickxellales</taxon>
        <taxon>Kickxellaceae</taxon>
        <taxon>Spiromyces</taxon>
    </lineage>
</organism>
<sequence>LTNHSPSDGDKAKNGAIAVSDGPVSETLSPMANGSHTTEKSVLRRYACPYSGCCKNFKRHEHLKRHIRTHTGEKPFKCHIEGCGKGFARMDNLHQHIRTHINRKTNAPVEGPRSKGCAARRRNGQALAEPPAGREPNMAAAATALGDDSAPTPSILIPQTASRSTTPFEHAANEDNIVSQTQPKPASKITAIRKASKEARLRSSSNSGANQSLLDYQEILTGRENVFSIGTAAARADKSPLQYISGVSQSRGDNGIMVIPTTGDPSSAGLQHHQYQQQQGPPLLDFSMIMQGDGGFAGITSSSSSAHLLSMLANNRSLEPFGQMVPNVSIGGLTPNAASHALELQQSFSSPMALASSSIPSGNNNGNSSCIPHSGAAPTVGLSGTSTSTPTIV</sequence>
<evidence type="ECO:0000313" key="1">
    <source>
        <dbReference type="EMBL" id="KAJ1674170.1"/>
    </source>
</evidence>
<proteinExistence type="predicted"/>